<feature type="transmembrane region" description="Helical" evidence="1">
    <location>
        <begin position="24"/>
        <end position="49"/>
    </location>
</feature>
<name>A0AAV0MGJ0_9ROSI</name>
<proteinExistence type="predicted"/>
<keyword evidence="3" id="KW-1185">Reference proteome</keyword>
<protein>
    <submittedName>
        <fullName evidence="2">Uncharacterized protein</fullName>
    </submittedName>
</protein>
<evidence type="ECO:0000256" key="1">
    <source>
        <dbReference type="SAM" id="Phobius"/>
    </source>
</evidence>
<evidence type="ECO:0000313" key="3">
    <source>
        <dbReference type="Proteomes" id="UP001154282"/>
    </source>
</evidence>
<dbReference type="AlphaFoldDB" id="A0AAV0MGJ0"/>
<dbReference type="Proteomes" id="UP001154282">
    <property type="component" value="Unassembled WGS sequence"/>
</dbReference>
<evidence type="ECO:0000313" key="2">
    <source>
        <dbReference type="EMBL" id="CAI0445278.1"/>
    </source>
</evidence>
<accession>A0AAV0MGJ0</accession>
<gene>
    <name evidence="2" type="ORF">LITE_LOCUS28500</name>
</gene>
<sequence>QQSLRPSRQPTSPLLPFCLYSVTYLQALCYAFSVGFGSFVTALSCYIYVHFSHNGN</sequence>
<keyword evidence="1" id="KW-0812">Transmembrane</keyword>
<keyword evidence="1" id="KW-0472">Membrane</keyword>
<keyword evidence="1" id="KW-1133">Transmembrane helix</keyword>
<feature type="non-terminal residue" evidence="2">
    <location>
        <position position="1"/>
    </location>
</feature>
<dbReference type="EMBL" id="CAMGYJ010000007">
    <property type="protein sequence ID" value="CAI0445278.1"/>
    <property type="molecule type" value="Genomic_DNA"/>
</dbReference>
<comment type="caution">
    <text evidence="2">The sequence shown here is derived from an EMBL/GenBank/DDBJ whole genome shotgun (WGS) entry which is preliminary data.</text>
</comment>
<organism evidence="2 3">
    <name type="scientific">Linum tenue</name>
    <dbReference type="NCBI Taxonomy" id="586396"/>
    <lineage>
        <taxon>Eukaryota</taxon>
        <taxon>Viridiplantae</taxon>
        <taxon>Streptophyta</taxon>
        <taxon>Embryophyta</taxon>
        <taxon>Tracheophyta</taxon>
        <taxon>Spermatophyta</taxon>
        <taxon>Magnoliopsida</taxon>
        <taxon>eudicotyledons</taxon>
        <taxon>Gunneridae</taxon>
        <taxon>Pentapetalae</taxon>
        <taxon>rosids</taxon>
        <taxon>fabids</taxon>
        <taxon>Malpighiales</taxon>
        <taxon>Linaceae</taxon>
        <taxon>Linum</taxon>
    </lineage>
</organism>
<reference evidence="2" key="1">
    <citation type="submission" date="2022-08" db="EMBL/GenBank/DDBJ databases">
        <authorList>
            <person name="Gutierrez-Valencia J."/>
        </authorList>
    </citation>
    <scope>NUCLEOTIDE SEQUENCE</scope>
</reference>